<keyword evidence="3" id="KW-1185">Reference proteome</keyword>
<evidence type="ECO:0000256" key="1">
    <source>
        <dbReference type="SAM" id="MobiDB-lite"/>
    </source>
</evidence>
<sequence length="175" mass="20120">MPRKRSTCGREVLPWLTVTFSNELQSRLTDQMSKSDRPESLSRCPQVLEENKINSFLKAFVTTVWWSVIDVLVVDWEQLCIILIAHYTPNYGVAVIIRIRQLVHLGVVEVERGVFYSSVAAQLRTSNPSQVYEKPPRRDPPPQPPHCPPPSPHTSMFPLFKFLKDKMKDDKSGFK</sequence>
<dbReference type="EMBL" id="CAJVCH010017483">
    <property type="protein sequence ID" value="CAG7683707.1"/>
    <property type="molecule type" value="Genomic_DNA"/>
</dbReference>
<proteinExistence type="predicted"/>
<evidence type="ECO:0000313" key="3">
    <source>
        <dbReference type="Proteomes" id="UP000708208"/>
    </source>
</evidence>
<reference evidence="2" key="1">
    <citation type="submission" date="2021-06" db="EMBL/GenBank/DDBJ databases">
        <authorList>
            <person name="Hodson N. C."/>
            <person name="Mongue J. A."/>
            <person name="Jaron S. K."/>
        </authorList>
    </citation>
    <scope>NUCLEOTIDE SEQUENCE</scope>
</reference>
<dbReference type="Proteomes" id="UP000708208">
    <property type="component" value="Unassembled WGS sequence"/>
</dbReference>
<protein>
    <submittedName>
        <fullName evidence="2">Uncharacterized protein</fullName>
    </submittedName>
</protein>
<gene>
    <name evidence="2" type="ORF">AFUS01_LOCUS2964</name>
</gene>
<evidence type="ECO:0000313" key="2">
    <source>
        <dbReference type="EMBL" id="CAG7683707.1"/>
    </source>
</evidence>
<feature type="compositionally biased region" description="Pro residues" evidence="1">
    <location>
        <begin position="141"/>
        <end position="152"/>
    </location>
</feature>
<feature type="region of interest" description="Disordered" evidence="1">
    <location>
        <begin position="127"/>
        <end position="157"/>
    </location>
</feature>
<accession>A0A8J2JAW7</accession>
<organism evidence="2 3">
    <name type="scientific">Allacma fusca</name>
    <dbReference type="NCBI Taxonomy" id="39272"/>
    <lineage>
        <taxon>Eukaryota</taxon>
        <taxon>Metazoa</taxon>
        <taxon>Ecdysozoa</taxon>
        <taxon>Arthropoda</taxon>
        <taxon>Hexapoda</taxon>
        <taxon>Collembola</taxon>
        <taxon>Symphypleona</taxon>
        <taxon>Sminthuridae</taxon>
        <taxon>Allacma</taxon>
    </lineage>
</organism>
<name>A0A8J2JAW7_9HEXA</name>
<dbReference type="AlphaFoldDB" id="A0A8J2JAW7"/>
<comment type="caution">
    <text evidence="2">The sequence shown here is derived from an EMBL/GenBank/DDBJ whole genome shotgun (WGS) entry which is preliminary data.</text>
</comment>